<dbReference type="AlphaFoldDB" id="A0AA86IS67"/>
<dbReference type="Gene3D" id="3.40.190.290">
    <property type="match status" value="1"/>
</dbReference>
<dbReference type="InterPro" id="IPR005119">
    <property type="entry name" value="LysR_subst-bd"/>
</dbReference>
<organism evidence="6 7">
    <name type="scientific">Enterobacter kobei</name>
    <dbReference type="NCBI Taxonomy" id="208224"/>
    <lineage>
        <taxon>Bacteria</taxon>
        <taxon>Pseudomonadati</taxon>
        <taxon>Pseudomonadota</taxon>
        <taxon>Gammaproteobacteria</taxon>
        <taxon>Enterobacterales</taxon>
        <taxon>Enterobacteriaceae</taxon>
        <taxon>Enterobacter</taxon>
        <taxon>Enterobacter cloacae complex</taxon>
    </lineage>
</organism>
<keyword evidence="2" id="KW-0805">Transcription regulation</keyword>
<dbReference type="GO" id="GO:0003700">
    <property type="term" value="F:DNA-binding transcription factor activity"/>
    <property type="evidence" value="ECO:0007669"/>
    <property type="project" value="InterPro"/>
</dbReference>
<comment type="similarity">
    <text evidence="1">Belongs to the LysR transcriptional regulatory family.</text>
</comment>
<accession>A0AA86IS67</accession>
<dbReference type="InterPro" id="IPR036388">
    <property type="entry name" value="WH-like_DNA-bd_sf"/>
</dbReference>
<dbReference type="SUPFAM" id="SSF53850">
    <property type="entry name" value="Periplasmic binding protein-like II"/>
    <property type="match status" value="1"/>
</dbReference>
<name>A0AA86IS67_9ENTR</name>
<dbReference type="PROSITE" id="PS50931">
    <property type="entry name" value="HTH_LYSR"/>
    <property type="match status" value="1"/>
</dbReference>
<dbReference type="PANTHER" id="PTHR30126:SF88">
    <property type="entry name" value="TRANSCRIPTIONAL REGULATOR-RELATED"/>
    <property type="match status" value="1"/>
</dbReference>
<evidence type="ECO:0000256" key="2">
    <source>
        <dbReference type="ARBA" id="ARBA00023015"/>
    </source>
</evidence>
<reference evidence="6" key="1">
    <citation type="submission" date="2021-04" db="EMBL/GenBank/DDBJ databases">
        <title>Difference and commonality of drug resistance evolution in various bacteria. and drug sensitivity profiles.</title>
        <authorList>
            <person name="Maeda T."/>
            <person name="Shibai A."/>
            <person name="Kawada K."/>
            <person name="Kotani H."/>
            <person name="Tarusawa Y."/>
            <person name="Tanabe K."/>
            <person name="Furusawa C."/>
        </authorList>
    </citation>
    <scope>NUCLEOTIDE SEQUENCE</scope>
    <source>
        <strain evidence="6">JCM 8580</strain>
    </source>
</reference>
<keyword evidence="4" id="KW-0804">Transcription</keyword>
<sequence>MNRTTLEQWAILDCVFTTGSFARAAETLHRSQSSISYNLAQLQTLLGVTLLVPEGRRTVLTPTGATLLRQVRPLLKTFSYVEAQAATLQDGMRSQLNVVVDVICPRDRLFSALQQFQQRWPHIRVRLTEVTESMFPSTPAVDDADVMIVTDRQNIAGRGEWLMNVDFIAVAHRDHPLLSVSGTLTEALLGNWPRIQITDGGKTASGDSQNWDFSTLDAAAGAVVAGLGYGWLPQAYIQQQLAAGILKPLPLSHGKHRVTPLHIILRQDVPPDEQVSFLISALKMALDTTPPDAAPQ</sequence>
<feature type="domain" description="HTH lysR-type" evidence="5">
    <location>
        <begin position="4"/>
        <end position="61"/>
    </location>
</feature>
<proteinExistence type="inferred from homology"/>
<dbReference type="Proteomes" id="UP000682928">
    <property type="component" value="Chromosome"/>
</dbReference>
<evidence type="ECO:0000256" key="3">
    <source>
        <dbReference type="ARBA" id="ARBA00023125"/>
    </source>
</evidence>
<evidence type="ECO:0000313" key="6">
    <source>
        <dbReference type="EMBL" id="BCU55016.1"/>
    </source>
</evidence>
<dbReference type="GO" id="GO:0000976">
    <property type="term" value="F:transcription cis-regulatory region binding"/>
    <property type="evidence" value="ECO:0007669"/>
    <property type="project" value="TreeGrafter"/>
</dbReference>
<dbReference type="InterPro" id="IPR000847">
    <property type="entry name" value="LysR_HTH_N"/>
</dbReference>
<dbReference type="InterPro" id="IPR036390">
    <property type="entry name" value="WH_DNA-bd_sf"/>
</dbReference>
<evidence type="ECO:0000259" key="5">
    <source>
        <dbReference type="PROSITE" id="PS50931"/>
    </source>
</evidence>
<evidence type="ECO:0000313" key="7">
    <source>
        <dbReference type="Proteomes" id="UP000682928"/>
    </source>
</evidence>
<protein>
    <submittedName>
        <fullName evidence="6">LysR family transcriptional regulator</fullName>
    </submittedName>
</protein>
<dbReference type="PANTHER" id="PTHR30126">
    <property type="entry name" value="HTH-TYPE TRANSCRIPTIONAL REGULATOR"/>
    <property type="match status" value="1"/>
</dbReference>
<dbReference type="RefSeq" id="WP_088219041.1">
    <property type="nucleotide sequence ID" value="NZ_AP024590.1"/>
</dbReference>
<evidence type="ECO:0000256" key="1">
    <source>
        <dbReference type="ARBA" id="ARBA00009437"/>
    </source>
</evidence>
<keyword evidence="3" id="KW-0238">DNA-binding</keyword>
<dbReference type="EMBL" id="AP024590">
    <property type="protein sequence ID" value="BCU55016.1"/>
    <property type="molecule type" value="Genomic_DNA"/>
</dbReference>
<evidence type="ECO:0000256" key="4">
    <source>
        <dbReference type="ARBA" id="ARBA00023163"/>
    </source>
</evidence>
<dbReference type="Gene3D" id="1.10.10.10">
    <property type="entry name" value="Winged helix-like DNA-binding domain superfamily/Winged helix DNA-binding domain"/>
    <property type="match status" value="1"/>
</dbReference>
<dbReference type="SUPFAM" id="SSF46785">
    <property type="entry name" value="Winged helix' DNA-binding domain"/>
    <property type="match status" value="1"/>
</dbReference>
<dbReference type="Pfam" id="PF03466">
    <property type="entry name" value="LysR_substrate"/>
    <property type="match status" value="1"/>
</dbReference>
<gene>
    <name evidence="6" type="ORF">ENKO_16100</name>
</gene>
<dbReference type="Pfam" id="PF00126">
    <property type="entry name" value="HTH_1"/>
    <property type="match status" value="1"/>
</dbReference>